<dbReference type="AlphaFoldDB" id="A0A1W1Y1L9"/>
<dbReference type="GO" id="GO:0043041">
    <property type="term" value="P:amino acid activation for nonribosomal peptide biosynthetic process"/>
    <property type="evidence" value="ECO:0007669"/>
    <property type="project" value="TreeGrafter"/>
</dbReference>
<dbReference type="GO" id="GO:0044550">
    <property type="term" value="P:secondary metabolite biosynthetic process"/>
    <property type="evidence" value="ECO:0007669"/>
    <property type="project" value="TreeGrafter"/>
</dbReference>
<dbReference type="PANTHER" id="PTHR45527">
    <property type="entry name" value="NONRIBOSOMAL PEPTIDE SYNTHETASE"/>
    <property type="match status" value="1"/>
</dbReference>
<protein>
    <submittedName>
        <fullName evidence="2">Condensation domain-containing protein</fullName>
    </submittedName>
</protein>
<dbReference type="InterPro" id="IPR001242">
    <property type="entry name" value="Condensation_dom"/>
</dbReference>
<evidence type="ECO:0000259" key="1">
    <source>
        <dbReference type="Pfam" id="PF00668"/>
    </source>
</evidence>
<dbReference type="EMBL" id="FWXD01000075">
    <property type="protein sequence ID" value="SMC30024.1"/>
    <property type="molecule type" value="Genomic_DNA"/>
</dbReference>
<feature type="domain" description="Condensation" evidence="1">
    <location>
        <begin position="10"/>
        <end position="443"/>
    </location>
</feature>
<dbReference type="STRING" id="1121001.SAMN02745857_04372"/>
<reference evidence="2 3" key="1">
    <citation type="submission" date="2017-04" db="EMBL/GenBank/DDBJ databases">
        <authorList>
            <person name="Afonso C.L."/>
            <person name="Miller P.J."/>
            <person name="Scott M.A."/>
            <person name="Spackman E."/>
            <person name="Goraichik I."/>
            <person name="Dimitrov K.M."/>
            <person name="Suarez D.L."/>
            <person name="Swayne D.E."/>
        </authorList>
    </citation>
    <scope>NUCLEOTIDE SEQUENCE [LARGE SCALE GENOMIC DNA]</scope>
    <source>
        <strain evidence="2 3">DSM 23236</strain>
    </source>
</reference>
<dbReference type="GO" id="GO:0003824">
    <property type="term" value="F:catalytic activity"/>
    <property type="evidence" value="ECO:0007669"/>
    <property type="project" value="InterPro"/>
</dbReference>
<evidence type="ECO:0000313" key="2">
    <source>
        <dbReference type="EMBL" id="SMC30024.1"/>
    </source>
</evidence>
<accession>A0A1W1Y1L9</accession>
<proteinExistence type="predicted"/>
<feature type="non-terminal residue" evidence="2">
    <location>
        <position position="482"/>
    </location>
</feature>
<dbReference type="InterPro" id="IPR023213">
    <property type="entry name" value="CAT-like_dom_sf"/>
</dbReference>
<dbReference type="CDD" id="cd19544">
    <property type="entry name" value="E-C_NRPS"/>
    <property type="match status" value="1"/>
</dbReference>
<sequence length="482" mass="52169">ATVPGGAGNVQDIYPLAPLQEGILFHHLMEQEGDPYLLPSLYAFSSRTQLDELLQAMQQVIDRHDILRTSLVWEGPDQPVQVVHRHAQLPVQELHFDASIGDVAAQLQAQLDPKHTRIDIGQAPLLRCHLAEDPQNGRWLLHILAHHLAIDHTTLDLLVAEAEAIDQGLEASLPAPVPFRQFVAQAKLGVSQAEHEAFFTQLLGDVDEPTAPFGLLDVQGEFATMSRRLPAALSRAVRQQARRAGVSVASLMHLAWALVLARSSGRDDVVFGTVLFGRMQGGEGNRGIGLFINTLPIRLHIGQQGALQALKDAHALLAQLLRHEHATLAQVQRCSGVVAPTPLFSGLLNYRYSPQAGQGSDDADAGVESLGVAERTNYPLCVDIDDLGTDFLLTAQVVEGISPSRICDFLEHAITALVAALADTPAVPLLQLDVLPAAEREQVVVGWNQTYQDLPLSSCVQELFEARVAAAPDAIALVQPDL</sequence>
<feature type="non-terminal residue" evidence="2">
    <location>
        <position position="1"/>
    </location>
</feature>
<dbReference type="Gene3D" id="3.30.559.10">
    <property type="entry name" value="Chloramphenicol acetyltransferase-like domain"/>
    <property type="match status" value="1"/>
</dbReference>
<dbReference type="Pfam" id="PF00668">
    <property type="entry name" value="Condensation"/>
    <property type="match status" value="1"/>
</dbReference>
<keyword evidence="3" id="KW-1185">Reference proteome</keyword>
<evidence type="ECO:0000313" key="3">
    <source>
        <dbReference type="Proteomes" id="UP000192761"/>
    </source>
</evidence>
<dbReference type="PANTHER" id="PTHR45527:SF1">
    <property type="entry name" value="FATTY ACID SYNTHASE"/>
    <property type="match status" value="1"/>
</dbReference>
<dbReference type="SUPFAM" id="SSF52777">
    <property type="entry name" value="CoA-dependent acyltransferases"/>
    <property type="match status" value="2"/>
</dbReference>
<dbReference type="Gene3D" id="3.30.559.30">
    <property type="entry name" value="Nonribosomal peptide synthetase, condensation domain"/>
    <property type="match status" value="1"/>
</dbReference>
<dbReference type="GO" id="GO:0031177">
    <property type="term" value="F:phosphopantetheine binding"/>
    <property type="evidence" value="ECO:0007669"/>
    <property type="project" value="TreeGrafter"/>
</dbReference>
<gene>
    <name evidence="2" type="ORF">SAMN02745857_04372</name>
</gene>
<organism evidence="2 3">
    <name type="scientific">Andreprevotia lacus DSM 23236</name>
    <dbReference type="NCBI Taxonomy" id="1121001"/>
    <lineage>
        <taxon>Bacteria</taxon>
        <taxon>Pseudomonadati</taxon>
        <taxon>Pseudomonadota</taxon>
        <taxon>Betaproteobacteria</taxon>
        <taxon>Neisseriales</taxon>
        <taxon>Chitinibacteraceae</taxon>
        <taxon>Andreprevotia</taxon>
    </lineage>
</organism>
<dbReference type="GO" id="GO:0005737">
    <property type="term" value="C:cytoplasm"/>
    <property type="evidence" value="ECO:0007669"/>
    <property type="project" value="TreeGrafter"/>
</dbReference>
<name>A0A1W1Y1L9_9NEIS</name>
<dbReference type="Proteomes" id="UP000192761">
    <property type="component" value="Unassembled WGS sequence"/>
</dbReference>